<evidence type="ECO:0000256" key="6">
    <source>
        <dbReference type="ARBA" id="ARBA00022777"/>
    </source>
</evidence>
<protein>
    <recommendedName>
        <fullName evidence="2">histidine kinase</fullName>
        <ecNumber evidence="2">2.7.13.3</ecNumber>
    </recommendedName>
</protein>
<dbReference type="EC" id="2.7.13.3" evidence="2"/>
<dbReference type="InterPro" id="IPR003594">
    <property type="entry name" value="HATPase_dom"/>
</dbReference>
<dbReference type="CDD" id="cd16917">
    <property type="entry name" value="HATPase_UhpB-NarQ-NarX-like"/>
    <property type="match status" value="1"/>
</dbReference>
<reference evidence="12 13" key="1">
    <citation type="submission" date="2019-07" db="EMBL/GenBank/DDBJ databases">
        <authorList>
            <person name="Zhu P."/>
        </authorList>
    </citation>
    <scope>NUCLEOTIDE SEQUENCE [LARGE SCALE GENOMIC DNA]</scope>
    <source>
        <strain evidence="12 13">SSL-25</strain>
    </source>
</reference>
<evidence type="ECO:0000256" key="5">
    <source>
        <dbReference type="ARBA" id="ARBA00022741"/>
    </source>
</evidence>
<evidence type="ECO:0000313" key="12">
    <source>
        <dbReference type="EMBL" id="QDY80288.1"/>
    </source>
</evidence>
<organism evidence="12 13">
    <name type="scientific">Streptomyces qinzhouensis</name>
    <dbReference type="NCBI Taxonomy" id="2599401"/>
    <lineage>
        <taxon>Bacteria</taxon>
        <taxon>Bacillati</taxon>
        <taxon>Actinomycetota</taxon>
        <taxon>Actinomycetes</taxon>
        <taxon>Kitasatosporales</taxon>
        <taxon>Streptomycetaceae</taxon>
        <taxon>Streptomyces</taxon>
    </lineage>
</organism>
<dbReference type="Pfam" id="PF07730">
    <property type="entry name" value="HisKA_3"/>
    <property type="match status" value="1"/>
</dbReference>
<evidence type="ECO:0000256" key="9">
    <source>
        <dbReference type="SAM" id="Phobius"/>
    </source>
</evidence>
<feature type="transmembrane region" description="Helical" evidence="9">
    <location>
        <begin position="82"/>
        <end position="99"/>
    </location>
</feature>
<dbReference type="SUPFAM" id="SSF55874">
    <property type="entry name" value="ATPase domain of HSP90 chaperone/DNA topoisomerase II/histidine kinase"/>
    <property type="match status" value="1"/>
</dbReference>
<evidence type="ECO:0000256" key="2">
    <source>
        <dbReference type="ARBA" id="ARBA00012438"/>
    </source>
</evidence>
<evidence type="ECO:0000259" key="10">
    <source>
        <dbReference type="Pfam" id="PF02518"/>
    </source>
</evidence>
<keyword evidence="7" id="KW-0067">ATP-binding</keyword>
<comment type="catalytic activity">
    <reaction evidence="1">
        <text>ATP + protein L-histidine = ADP + protein N-phospho-L-histidine.</text>
        <dbReference type="EC" id="2.7.13.3"/>
    </reaction>
</comment>
<evidence type="ECO:0000256" key="1">
    <source>
        <dbReference type="ARBA" id="ARBA00000085"/>
    </source>
</evidence>
<proteinExistence type="predicted"/>
<dbReference type="OrthoDB" id="227596at2"/>
<evidence type="ECO:0000256" key="3">
    <source>
        <dbReference type="ARBA" id="ARBA00022553"/>
    </source>
</evidence>
<dbReference type="KEGG" id="sqz:FQU76_31475"/>
<dbReference type="PANTHER" id="PTHR24421:SF10">
    <property type="entry name" value="NITRATE_NITRITE SENSOR PROTEIN NARQ"/>
    <property type="match status" value="1"/>
</dbReference>
<dbReference type="Pfam" id="PF02518">
    <property type="entry name" value="HATPase_c"/>
    <property type="match status" value="1"/>
</dbReference>
<dbReference type="InterPro" id="IPR050482">
    <property type="entry name" value="Sensor_HK_TwoCompSys"/>
</dbReference>
<feature type="transmembrane region" description="Helical" evidence="9">
    <location>
        <begin position="173"/>
        <end position="192"/>
    </location>
</feature>
<dbReference type="GO" id="GO:0000155">
    <property type="term" value="F:phosphorelay sensor kinase activity"/>
    <property type="evidence" value="ECO:0007669"/>
    <property type="project" value="InterPro"/>
</dbReference>
<dbReference type="Gene3D" id="3.30.565.10">
    <property type="entry name" value="Histidine kinase-like ATPase, C-terminal domain"/>
    <property type="match status" value="1"/>
</dbReference>
<keyword evidence="6 12" id="KW-0418">Kinase</keyword>
<keyword evidence="3" id="KW-0597">Phosphoprotein</keyword>
<dbReference type="GO" id="GO:0005524">
    <property type="term" value="F:ATP binding"/>
    <property type="evidence" value="ECO:0007669"/>
    <property type="project" value="UniProtKB-KW"/>
</dbReference>
<name>A0A5B8INN6_9ACTN</name>
<keyword evidence="9" id="KW-0472">Membrane</keyword>
<keyword evidence="8" id="KW-0902">Two-component regulatory system</keyword>
<keyword evidence="13" id="KW-1185">Reference proteome</keyword>
<keyword evidence="5" id="KW-0547">Nucleotide-binding</keyword>
<evidence type="ECO:0000256" key="8">
    <source>
        <dbReference type="ARBA" id="ARBA00023012"/>
    </source>
</evidence>
<dbReference type="Proteomes" id="UP000320580">
    <property type="component" value="Chromosome"/>
</dbReference>
<accession>A0A5B8INN6</accession>
<dbReference type="PANTHER" id="PTHR24421">
    <property type="entry name" value="NITRATE/NITRITE SENSOR PROTEIN NARX-RELATED"/>
    <property type="match status" value="1"/>
</dbReference>
<evidence type="ECO:0000259" key="11">
    <source>
        <dbReference type="Pfam" id="PF07730"/>
    </source>
</evidence>
<dbReference type="RefSeq" id="WP_146483685.1">
    <property type="nucleotide sequence ID" value="NZ_CP042266.1"/>
</dbReference>
<evidence type="ECO:0000256" key="4">
    <source>
        <dbReference type="ARBA" id="ARBA00022679"/>
    </source>
</evidence>
<keyword evidence="9" id="KW-1133">Transmembrane helix</keyword>
<gene>
    <name evidence="12" type="ORF">FQU76_31475</name>
</gene>
<evidence type="ECO:0000313" key="13">
    <source>
        <dbReference type="Proteomes" id="UP000320580"/>
    </source>
</evidence>
<dbReference type="GO" id="GO:0016020">
    <property type="term" value="C:membrane"/>
    <property type="evidence" value="ECO:0007669"/>
    <property type="project" value="InterPro"/>
</dbReference>
<keyword evidence="4" id="KW-0808">Transferase</keyword>
<sequence length="434" mass="46038">MDVRTTPARLWEAARRTVRDAGLPSGPPLRPTRRARRFDVLLALGIGIATVYYGIDNTGVVVVRETAPGTAIVAVRPSGPGGLAFMVILAVIASGALALRRRCPLAVLCVVTAATLATPQSVLRLTFYAFVIAVYSAAVYSPYRVATLAALPLSVLLVGTSGNSVTPIVPNQYIALLVLIPMAVAAVGLRTWRLRTDEGRTRLSALEREQAEALRRAVEHERARIARDLHDVVTHNVSVMIIQAGAARKIMKTSPEQAGEALLAVEAGGRAAMTELRHVMGLLTMPDEDEGTDRGTDPAVTAAELAPQPGLDQLERLVGRVRDTGLFIDLTVTGSPRPLSPGLELAAYRVVQEALTNTVRHASGATAAVTVEYGPERLRVEVTDTGGHPGEAAGSGRGLIGLRERLAVYDGTLTAGRRLTGGYRVEALIPLETS</sequence>
<keyword evidence="9" id="KW-0812">Transmembrane</keyword>
<dbReference type="InterPro" id="IPR036890">
    <property type="entry name" value="HATPase_C_sf"/>
</dbReference>
<feature type="domain" description="Signal transduction histidine kinase subgroup 3 dimerisation and phosphoacceptor" evidence="11">
    <location>
        <begin position="221"/>
        <end position="286"/>
    </location>
</feature>
<dbReference type="GO" id="GO:0046983">
    <property type="term" value="F:protein dimerization activity"/>
    <property type="evidence" value="ECO:0007669"/>
    <property type="project" value="InterPro"/>
</dbReference>
<dbReference type="EMBL" id="CP042266">
    <property type="protein sequence ID" value="QDY80288.1"/>
    <property type="molecule type" value="Genomic_DNA"/>
</dbReference>
<dbReference type="AlphaFoldDB" id="A0A5B8INN6"/>
<feature type="domain" description="Histidine kinase/HSP90-like ATPase" evidence="10">
    <location>
        <begin position="344"/>
        <end position="432"/>
    </location>
</feature>
<dbReference type="Gene3D" id="1.20.5.1930">
    <property type="match status" value="1"/>
</dbReference>
<feature type="transmembrane region" description="Helical" evidence="9">
    <location>
        <begin position="38"/>
        <end position="55"/>
    </location>
</feature>
<dbReference type="InterPro" id="IPR011712">
    <property type="entry name" value="Sig_transdc_His_kin_sub3_dim/P"/>
</dbReference>
<evidence type="ECO:0000256" key="7">
    <source>
        <dbReference type="ARBA" id="ARBA00022840"/>
    </source>
</evidence>